<evidence type="ECO:0000313" key="1">
    <source>
        <dbReference type="EMBL" id="TMS37166.1"/>
    </source>
</evidence>
<accession>A0A4U8UV05</accession>
<comment type="caution">
    <text evidence="1">The sequence shown here is derived from an EMBL/GenBank/DDBJ whole genome shotgun (WGS) entry which is preliminary data.</text>
</comment>
<dbReference type="Proteomes" id="UP000298663">
    <property type="component" value="Unassembled WGS sequence"/>
</dbReference>
<organism evidence="1 2">
    <name type="scientific">Steinernema carpocapsae</name>
    <name type="common">Entomopathogenic nematode</name>
    <dbReference type="NCBI Taxonomy" id="34508"/>
    <lineage>
        <taxon>Eukaryota</taxon>
        <taxon>Metazoa</taxon>
        <taxon>Ecdysozoa</taxon>
        <taxon>Nematoda</taxon>
        <taxon>Chromadorea</taxon>
        <taxon>Rhabditida</taxon>
        <taxon>Tylenchina</taxon>
        <taxon>Panagrolaimomorpha</taxon>
        <taxon>Strongyloidoidea</taxon>
        <taxon>Steinernematidae</taxon>
        <taxon>Steinernema</taxon>
    </lineage>
</organism>
<reference evidence="1 2" key="2">
    <citation type="journal article" date="2019" name="G3 (Bethesda)">
        <title>Hybrid Assembly of the Genome of the Entomopathogenic Nematode Steinernema carpocapsae Identifies the X-Chromosome.</title>
        <authorList>
            <person name="Serra L."/>
            <person name="Macchietto M."/>
            <person name="Macias-Munoz A."/>
            <person name="McGill C.J."/>
            <person name="Rodriguez I.M."/>
            <person name="Rodriguez B."/>
            <person name="Murad R."/>
            <person name="Mortazavi A."/>
        </authorList>
    </citation>
    <scope>NUCLEOTIDE SEQUENCE [LARGE SCALE GENOMIC DNA]</scope>
    <source>
        <strain evidence="1 2">ALL</strain>
    </source>
</reference>
<dbReference type="EMBL" id="AZBU02000001">
    <property type="protein sequence ID" value="TMS37166.1"/>
    <property type="molecule type" value="Genomic_DNA"/>
</dbReference>
<dbReference type="AlphaFoldDB" id="A0A4U8UV05"/>
<reference evidence="1 2" key="1">
    <citation type="journal article" date="2015" name="Genome Biol.">
        <title>Comparative genomics of Steinernema reveals deeply conserved gene regulatory networks.</title>
        <authorList>
            <person name="Dillman A.R."/>
            <person name="Macchietto M."/>
            <person name="Porter C.F."/>
            <person name="Rogers A."/>
            <person name="Williams B."/>
            <person name="Antoshechkin I."/>
            <person name="Lee M.M."/>
            <person name="Goodwin Z."/>
            <person name="Lu X."/>
            <person name="Lewis E.E."/>
            <person name="Goodrich-Blair H."/>
            <person name="Stock S.P."/>
            <person name="Adams B.J."/>
            <person name="Sternberg P.W."/>
            <person name="Mortazavi A."/>
        </authorList>
    </citation>
    <scope>NUCLEOTIDE SEQUENCE [LARGE SCALE GENOMIC DNA]</scope>
    <source>
        <strain evidence="1 2">ALL</strain>
    </source>
</reference>
<sequence length="79" mass="9025">MKEVMEVRRTNRSAGGVGMYACTTESVQPSLSVTLRSTCCVLREAYILRVESVRRHAGSPFRAFFKRHEVFSFQPSIRL</sequence>
<gene>
    <name evidence="1" type="ORF">L596_004154</name>
</gene>
<proteinExistence type="predicted"/>
<evidence type="ECO:0000313" key="2">
    <source>
        <dbReference type="Proteomes" id="UP000298663"/>
    </source>
</evidence>
<name>A0A4U8UV05_STECR</name>
<protein>
    <submittedName>
        <fullName evidence="1">Uncharacterized protein</fullName>
    </submittedName>
</protein>
<keyword evidence="2" id="KW-1185">Reference proteome</keyword>